<dbReference type="GO" id="GO:0005524">
    <property type="term" value="F:ATP binding"/>
    <property type="evidence" value="ECO:0007669"/>
    <property type="project" value="UniProtKB-KW"/>
</dbReference>
<reference evidence="7 8" key="1">
    <citation type="submission" date="2018-01" db="EMBL/GenBank/DDBJ databases">
        <title>Whole genome sequencing of Histamine producing bacteria.</title>
        <authorList>
            <person name="Butler K."/>
        </authorList>
    </citation>
    <scope>NUCLEOTIDE SEQUENCE [LARGE SCALE GENOMIC DNA]</scope>
    <source>
        <strain evidence="7 8">DSM 24669</strain>
    </source>
</reference>
<proteinExistence type="predicted"/>
<keyword evidence="4" id="KW-0067">ATP-binding</keyword>
<evidence type="ECO:0000256" key="3">
    <source>
        <dbReference type="ARBA" id="ARBA00022806"/>
    </source>
</evidence>
<evidence type="ECO:0000256" key="2">
    <source>
        <dbReference type="ARBA" id="ARBA00022801"/>
    </source>
</evidence>
<evidence type="ECO:0000256" key="5">
    <source>
        <dbReference type="ARBA" id="ARBA00034923"/>
    </source>
</evidence>
<evidence type="ECO:0000256" key="1">
    <source>
        <dbReference type="ARBA" id="ARBA00022741"/>
    </source>
</evidence>
<dbReference type="InterPro" id="IPR014016">
    <property type="entry name" value="UvrD-like_ATP-bd"/>
</dbReference>
<evidence type="ECO:0000256" key="4">
    <source>
        <dbReference type="ARBA" id="ARBA00022840"/>
    </source>
</evidence>
<keyword evidence="1" id="KW-0547">Nucleotide-binding</keyword>
<keyword evidence="2" id="KW-0378">Hydrolase</keyword>
<feature type="domain" description="UvrD-like helicase ATP-binding" evidence="6">
    <location>
        <begin position="112"/>
        <end position="166"/>
    </location>
</feature>
<comment type="caution">
    <text evidence="7">The sequence shown here is derived from an EMBL/GenBank/DDBJ whole genome shotgun (WGS) entry which is preliminary data.</text>
</comment>
<dbReference type="InterPro" id="IPR027417">
    <property type="entry name" value="P-loop_NTPase"/>
</dbReference>
<gene>
    <name evidence="7" type="ORF">C9I94_05465</name>
</gene>
<organism evidence="7 8">
    <name type="scientific">Photobacterium swingsii</name>
    <dbReference type="NCBI Taxonomy" id="680026"/>
    <lineage>
        <taxon>Bacteria</taxon>
        <taxon>Pseudomonadati</taxon>
        <taxon>Pseudomonadota</taxon>
        <taxon>Gammaproteobacteria</taxon>
        <taxon>Vibrionales</taxon>
        <taxon>Vibrionaceae</taxon>
        <taxon>Photobacterium</taxon>
    </lineage>
</organism>
<dbReference type="GO" id="GO:0043138">
    <property type="term" value="F:3'-5' DNA helicase activity"/>
    <property type="evidence" value="ECO:0007669"/>
    <property type="project" value="TreeGrafter"/>
</dbReference>
<dbReference type="SUPFAM" id="SSF52540">
    <property type="entry name" value="P-loop containing nucleoside triphosphate hydrolases"/>
    <property type="match status" value="1"/>
</dbReference>
<keyword evidence="8" id="KW-1185">Reference proteome</keyword>
<keyword evidence="3" id="KW-0347">Helicase</keyword>
<dbReference type="GO" id="GO:0000725">
    <property type="term" value="P:recombinational repair"/>
    <property type="evidence" value="ECO:0007669"/>
    <property type="project" value="TreeGrafter"/>
</dbReference>
<dbReference type="GO" id="GO:0016787">
    <property type="term" value="F:hydrolase activity"/>
    <property type="evidence" value="ECO:0007669"/>
    <property type="project" value="UniProtKB-KW"/>
</dbReference>
<evidence type="ECO:0000313" key="7">
    <source>
        <dbReference type="EMBL" id="PSW26001.1"/>
    </source>
</evidence>
<dbReference type="OrthoDB" id="7211215at2"/>
<dbReference type="InterPro" id="IPR000212">
    <property type="entry name" value="DNA_helicase_UvrD/REP"/>
</dbReference>
<dbReference type="PANTHER" id="PTHR11070">
    <property type="entry name" value="UVRD / RECB / PCRA DNA HELICASE FAMILY MEMBER"/>
    <property type="match status" value="1"/>
</dbReference>
<evidence type="ECO:0000313" key="8">
    <source>
        <dbReference type="Proteomes" id="UP000240481"/>
    </source>
</evidence>
<accession>A0A2T3PAK4</accession>
<protein>
    <recommendedName>
        <fullName evidence="5">DNA 3'-5' helicase II</fullName>
    </recommendedName>
</protein>
<dbReference type="Gene3D" id="3.40.50.300">
    <property type="entry name" value="P-loop containing nucleotide triphosphate hydrolases"/>
    <property type="match status" value="1"/>
</dbReference>
<dbReference type="Pfam" id="PF00580">
    <property type="entry name" value="UvrD-helicase"/>
    <property type="match status" value="1"/>
</dbReference>
<dbReference type="EMBL" id="PYLZ01000002">
    <property type="protein sequence ID" value="PSW26001.1"/>
    <property type="molecule type" value="Genomic_DNA"/>
</dbReference>
<dbReference type="GO" id="GO:0003677">
    <property type="term" value="F:DNA binding"/>
    <property type="evidence" value="ECO:0007669"/>
    <property type="project" value="InterPro"/>
</dbReference>
<dbReference type="AlphaFoldDB" id="A0A2T3PAK4"/>
<dbReference type="Proteomes" id="UP000240481">
    <property type="component" value="Unassembled WGS sequence"/>
</dbReference>
<name>A0A2T3PAK4_9GAMM</name>
<dbReference type="PANTHER" id="PTHR11070:SF2">
    <property type="entry name" value="ATP-DEPENDENT DNA HELICASE SRS2"/>
    <property type="match status" value="1"/>
</dbReference>
<evidence type="ECO:0000259" key="6">
    <source>
        <dbReference type="Pfam" id="PF00580"/>
    </source>
</evidence>
<dbReference type="RefSeq" id="WP_107302507.1">
    <property type="nucleotide sequence ID" value="NZ_AP024852.1"/>
</dbReference>
<sequence>MNIEAVLDSDLGSVVAPAGCGKTHLITEALSIRPQKPILVLTHTTAGVSALKKRLRRLFVPSSHYVVTTIDGWAVRIANSFPVSCPITASPDNARQYYPELRQSVLRTLNSGALYEIIKASYSRLLVDEYQDCDNNQHNIIASLSQVLPTVVFGDPMQCIFNFAGPMPDWQHEVQCRFPLLGTLSTPWRWNNAGAPVLGEWILAARETLQQGRNLDLTDCPNHVQWQQLTNVDQTDLVNQQNAQQRIINRYQFDSFLVIGSSINERSRHRYAQSSRTTQVVEQVQLTQVINAAEQFDRLNGMALVESILTTASTMVTNVEMARTLARIQSILGGRNRQPPTLLENALFTVANSNARTDILMALQEIERKDGTRIYRRSAFTALKDSVSLSISSPSKTISESAMAIREQIRQRGDSRIPKRAIGSTLLLKGLEADHCLILDANSRGMDSKHLYVALSRGAKTVTVFSRSCLVS</sequence>